<dbReference type="EMBL" id="SJPY01000004">
    <property type="protein sequence ID" value="TWU41188.1"/>
    <property type="molecule type" value="Genomic_DNA"/>
</dbReference>
<dbReference type="OrthoDB" id="9810122at2"/>
<evidence type="ECO:0000313" key="1">
    <source>
        <dbReference type="EMBL" id="TWU41188.1"/>
    </source>
</evidence>
<dbReference type="AlphaFoldDB" id="A0A5C6DX09"/>
<keyword evidence="2" id="KW-1185">Reference proteome</keyword>
<protein>
    <recommendedName>
        <fullName evidence="3">Methyltransferase FkbM domain-containing protein</fullName>
    </recommendedName>
</protein>
<evidence type="ECO:0000313" key="2">
    <source>
        <dbReference type="Proteomes" id="UP000315471"/>
    </source>
</evidence>
<proteinExistence type="predicted"/>
<dbReference type="Proteomes" id="UP000315471">
    <property type="component" value="Unassembled WGS sequence"/>
</dbReference>
<accession>A0A5C6DX09</accession>
<comment type="caution">
    <text evidence="1">The sequence shown here is derived from an EMBL/GenBank/DDBJ whole genome shotgun (WGS) entry which is preliminary data.</text>
</comment>
<gene>
    <name evidence="1" type="ORF">Q31b_26270</name>
</gene>
<sequence>MIKKRLRDWMRAQVEHELDKHANDQTEYHRASPAVQIAQRNLVATWKAQAQAGIIHALDDVGFRNFSQFEEDGILLYLMTVLGSPSRTFVDLGSADGINSNCANLAINHQWTGLFVDGNAEKIEYGRSWYATHGNTWIYPPKFVCSMITRENVNHLIKEASMERDIDLLSIDIDGHDYWVWEALECVRPRVIMIEAHIEFGLRSIVVPYDKDYVYPGKHPQYHGASPVAITKLAKKKGYRLIGANRYGFNSIYLRDDVGLEEFPEVSVESTLQHPRNQERQKLFDEISDWEYVNV</sequence>
<name>A0A5C6DX09_9BACT</name>
<organism evidence="1 2">
    <name type="scientific">Novipirellula aureliae</name>
    <dbReference type="NCBI Taxonomy" id="2527966"/>
    <lineage>
        <taxon>Bacteria</taxon>
        <taxon>Pseudomonadati</taxon>
        <taxon>Planctomycetota</taxon>
        <taxon>Planctomycetia</taxon>
        <taxon>Pirellulales</taxon>
        <taxon>Pirellulaceae</taxon>
        <taxon>Novipirellula</taxon>
    </lineage>
</organism>
<evidence type="ECO:0008006" key="3">
    <source>
        <dbReference type="Google" id="ProtNLM"/>
    </source>
</evidence>
<dbReference type="RefSeq" id="WP_146600050.1">
    <property type="nucleotide sequence ID" value="NZ_SJPY01000004.1"/>
</dbReference>
<reference evidence="1 2" key="1">
    <citation type="submission" date="2019-02" db="EMBL/GenBank/DDBJ databases">
        <title>Deep-cultivation of Planctomycetes and their phenomic and genomic characterization uncovers novel biology.</title>
        <authorList>
            <person name="Wiegand S."/>
            <person name="Jogler M."/>
            <person name="Boedeker C."/>
            <person name="Pinto D."/>
            <person name="Vollmers J."/>
            <person name="Rivas-Marin E."/>
            <person name="Kohn T."/>
            <person name="Peeters S.H."/>
            <person name="Heuer A."/>
            <person name="Rast P."/>
            <person name="Oberbeckmann S."/>
            <person name="Bunk B."/>
            <person name="Jeske O."/>
            <person name="Meyerdierks A."/>
            <person name="Storesund J.E."/>
            <person name="Kallscheuer N."/>
            <person name="Luecker S."/>
            <person name="Lage O.M."/>
            <person name="Pohl T."/>
            <person name="Merkel B.J."/>
            <person name="Hornburger P."/>
            <person name="Mueller R.-W."/>
            <person name="Bruemmer F."/>
            <person name="Labrenz M."/>
            <person name="Spormann A.M."/>
            <person name="Op Den Camp H."/>
            <person name="Overmann J."/>
            <person name="Amann R."/>
            <person name="Jetten M.S.M."/>
            <person name="Mascher T."/>
            <person name="Medema M.H."/>
            <person name="Devos D.P."/>
            <person name="Kaster A.-K."/>
            <person name="Ovreas L."/>
            <person name="Rohde M."/>
            <person name="Galperin M.Y."/>
            <person name="Jogler C."/>
        </authorList>
    </citation>
    <scope>NUCLEOTIDE SEQUENCE [LARGE SCALE GENOMIC DNA]</scope>
    <source>
        <strain evidence="1 2">Q31b</strain>
    </source>
</reference>